<dbReference type="PANTHER" id="PTHR39966">
    <property type="entry name" value="BLL2471 PROTEIN-RELATED"/>
    <property type="match status" value="1"/>
</dbReference>
<dbReference type="Pfam" id="PF01814">
    <property type="entry name" value="Hemerythrin"/>
    <property type="match status" value="1"/>
</dbReference>
<dbReference type="RefSeq" id="WP_191769310.1">
    <property type="nucleotide sequence ID" value="NZ_JACSRA010000022.1"/>
</dbReference>
<dbReference type="Gene3D" id="1.20.120.520">
    <property type="entry name" value="nmb1532 protein domain like"/>
    <property type="match status" value="1"/>
</dbReference>
<dbReference type="EMBL" id="JACSRA010000022">
    <property type="protein sequence ID" value="MBD7912358.1"/>
    <property type="molecule type" value="Genomic_DNA"/>
</dbReference>
<evidence type="ECO:0000313" key="2">
    <source>
        <dbReference type="EMBL" id="MBD7912358.1"/>
    </source>
</evidence>
<reference evidence="2 3" key="1">
    <citation type="submission" date="2020-08" db="EMBL/GenBank/DDBJ databases">
        <title>A Genomic Blueprint of the Chicken Gut Microbiome.</title>
        <authorList>
            <person name="Gilroy R."/>
            <person name="Ravi A."/>
            <person name="Getino M."/>
            <person name="Pursley I."/>
            <person name="Horton D.L."/>
            <person name="Alikhan N.-F."/>
            <person name="Baker D."/>
            <person name="Gharbi K."/>
            <person name="Hall N."/>
            <person name="Watson M."/>
            <person name="Adriaenssens E.M."/>
            <person name="Foster-Nyarko E."/>
            <person name="Jarju S."/>
            <person name="Secka A."/>
            <person name="Antonio M."/>
            <person name="Oren A."/>
            <person name="Chaudhuri R."/>
            <person name="La Ragione R.M."/>
            <person name="Hildebrand F."/>
            <person name="Pallen M.J."/>
        </authorList>
    </citation>
    <scope>NUCLEOTIDE SEQUENCE [LARGE SCALE GENOMIC DNA]</scope>
    <source>
        <strain evidence="2 3">Sa3CVN1</strain>
    </source>
</reference>
<proteinExistence type="predicted"/>
<dbReference type="PANTHER" id="PTHR39966:SF1">
    <property type="entry name" value="HEMERYTHRIN-LIKE DOMAIN-CONTAINING PROTEIN"/>
    <property type="match status" value="1"/>
</dbReference>
<feature type="domain" description="Hemerythrin-like" evidence="1">
    <location>
        <begin position="3"/>
        <end position="139"/>
    </location>
</feature>
<evidence type="ECO:0000313" key="3">
    <source>
        <dbReference type="Proteomes" id="UP000627781"/>
    </source>
</evidence>
<dbReference type="InterPro" id="IPR012312">
    <property type="entry name" value="Hemerythrin-like"/>
</dbReference>
<name>A0ABR8PVY8_9CLOT</name>
<comment type="caution">
    <text evidence="2">The sequence shown here is derived from an EMBL/GenBank/DDBJ whole genome shotgun (WGS) entry which is preliminary data.</text>
</comment>
<accession>A0ABR8PVY8</accession>
<organism evidence="2 3">
    <name type="scientific">Clostridium cibarium</name>
    <dbReference type="NCBI Taxonomy" id="2762247"/>
    <lineage>
        <taxon>Bacteria</taxon>
        <taxon>Bacillati</taxon>
        <taxon>Bacillota</taxon>
        <taxon>Clostridia</taxon>
        <taxon>Eubacteriales</taxon>
        <taxon>Clostridiaceae</taxon>
        <taxon>Clostridium</taxon>
    </lineage>
</organism>
<protein>
    <submittedName>
        <fullName evidence="2">Hemerythrin domain-containing protein</fullName>
    </submittedName>
</protein>
<dbReference type="Proteomes" id="UP000627781">
    <property type="component" value="Unassembled WGS sequence"/>
</dbReference>
<evidence type="ECO:0000259" key="1">
    <source>
        <dbReference type="Pfam" id="PF01814"/>
    </source>
</evidence>
<sequence length="182" mass="21137">MNALELMIDEHKYIKRMLLVVRKACYKIVNGEEVNYDDFYSIVDFIRNFADKHHHGKEEQFLFNKMVDEIGVTAEKLVKHGMLVEHDLGRLYMSELCTALEDLKAGKDEAKIDIIGSAMSYANLLTRHIDKEDGVVYKFAEKQLSSETLDDLNANCKAFEDDNSEDREKYIKVLETLETKYQ</sequence>
<gene>
    <name evidence="2" type="ORF">H9661_13425</name>
</gene>
<keyword evidence="3" id="KW-1185">Reference proteome</keyword>